<comment type="caution">
    <text evidence="1">The sequence shown here is derived from an EMBL/GenBank/DDBJ whole genome shotgun (WGS) entry which is preliminary data.</text>
</comment>
<dbReference type="Proteomes" id="UP000675284">
    <property type="component" value="Unassembled WGS sequence"/>
</dbReference>
<evidence type="ECO:0000313" key="1">
    <source>
        <dbReference type="EMBL" id="MBR7798331.1"/>
    </source>
</evidence>
<proteinExistence type="predicted"/>
<accession>A0A941ID99</accession>
<sequence length="105" mass="12537">MSVNDRGSIKWTAMMMPEHIELLKQTWQEQERKQKPIIDEQKQEEINLKLQMAVKNELTIDLKYFLNHDFYKAKGKVVSIDRQNRYIKVAGQYLPIESIIDAWID</sequence>
<organism evidence="1 2">
    <name type="scientific">Virgibacillus salarius</name>
    <dbReference type="NCBI Taxonomy" id="447199"/>
    <lineage>
        <taxon>Bacteria</taxon>
        <taxon>Bacillati</taxon>
        <taxon>Bacillota</taxon>
        <taxon>Bacilli</taxon>
        <taxon>Bacillales</taxon>
        <taxon>Bacillaceae</taxon>
        <taxon>Virgibacillus</taxon>
    </lineage>
</organism>
<dbReference type="EMBL" id="JAGSOT010000118">
    <property type="protein sequence ID" value="MBR7798331.1"/>
    <property type="molecule type" value="Genomic_DNA"/>
</dbReference>
<reference evidence="1" key="1">
    <citation type="submission" date="2021-04" db="EMBL/GenBank/DDBJ databases">
        <title>Isolation and polyphasic classification of algal microorganism.</title>
        <authorList>
            <person name="Wang S."/>
        </authorList>
    </citation>
    <scope>NUCLEOTIDE SEQUENCE</scope>
    <source>
        <strain evidence="1">720a</strain>
    </source>
</reference>
<dbReference type="AlphaFoldDB" id="A0A941ID99"/>
<protein>
    <submittedName>
        <fullName evidence="1">YolD-like family protein</fullName>
    </submittedName>
</protein>
<dbReference type="PANTHER" id="PTHR40051">
    <property type="entry name" value="IG HYPOTHETICAL 15966"/>
    <property type="match status" value="1"/>
</dbReference>
<evidence type="ECO:0000313" key="2">
    <source>
        <dbReference type="Proteomes" id="UP000675284"/>
    </source>
</evidence>
<keyword evidence="2" id="KW-1185">Reference proteome</keyword>
<dbReference type="InterPro" id="IPR014962">
    <property type="entry name" value="YolD"/>
</dbReference>
<gene>
    <name evidence="1" type="ORF">KCX74_20260</name>
</gene>
<dbReference type="RefSeq" id="WP_034679767.1">
    <property type="nucleotide sequence ID" value="NZ_BAAACY010000060.1"/>
</dbReference>
<name>A0A941ID99_9BACI</name>
<dbReference type="Pfam" id="PF08863">
    <property type="entry name" value="YolD"/>
    <property type="match status" value="1"/>
</dbReference>
<dbReference type="PANTHER" id="PTHR40051:SF1">
    <property type="entry name" value="YOLD-LIKE FAMILY PROTEIN"/>
    <property type="match status" value="1"/>
</dbReference>